<sequence>MDGIAAQQHDPDRRNDRPLTGRGWVVGCPRCGKSYFVSAEQVMASPDWLVCPHCASGGKEAA</sequence>
<evidence type="ECO:0000313" key="3">
    <source>
        <dbReference type="Proteomes" id="UP000002027"/>
    </source>
</evidence>
<dbReference type="InterPro" id="IPR036671">
    <property type="entry name" value="DPH_MB_sf"/>
</dbReference>
<dbReference type="AlphaFoldDB" id="D1C6N6"/>
<dbReference type="OrthoDB" id="173167at2"/>
<dbReference type="EMBL" id="CP001823">
    <property type="protein sequence ID" value="ACZ39661.1"/>
    <property type="molecule type" value="Genomic_DNA"/>
</dbReference>
<feature type="compositionally biased region" description="Basic and acidic residues" evidence="1">
    <location>
        <begin position="9"/>
        <end position="19"/>
    </location>
</feature>
<evidence type="ECO:0000313" key="2">
    <source>
        <dbReference type="EMBL" id="ACZ39661.1"/>
    </source>
</evidence>
<reference evidence="3" key="1">
    <citation type="submission" date="2009-11" db="EMBL/GenBank/DDBJ databases">
        <title>The complete chromosome 1 of Sphaerobacter thermophilus DSM 20745.</title>
        <authorList>
            <person name="Lucas S."/>
            <person name="Copeland A."/>
            <person name="Lapidus A."/>
            <person name="Glavina del Rio T."/>
            <person name="Dalin E."/>
            <person name="Tice H."/>
            <person name="Bruce D."/>
            <person name="Goodwin L."/>
            <person name="Pitluck S."/>
            <person name="Kyrpides N."/>
            <person name="Mavromatis K."/>
            <person name="Ivanova N."/>
            <person name="Mikhailova N."/>
            <person name="LaButti K.M."/>
            <person name="Clum A."/>
            <person name="Sun H.I."/>
            <person name="Brettin T."/>
            <person name="Detter J.C."/>
            <person name="Han C."/>
            <person name="Larimer F."/>
            <person name="Land M."/>
            <person name="Hauser L."/>
            <person name="Markowitz V."/>
            <person name="Cheng J.F."/>
            <person name="Hugenholtz P."/>
            <person name="Woyke T."/>
            <person name="Wu D."/>
            <person name="Steenblock K."/>
            <person name="Schneider S."/>
            <person name="Pukall R."/>
            <person name="Goeker M."/>
            <person name="Klenk H.P."/>
            <person name="Eisen J.A."/>
        </authorList>
    </citation>
    <scope>NUCLEOTIDE SEQUENCE [LARGE SCALE GENOMIC DNA]</scope>
    <source>
        <strain evidence="3">ATCC 49802 / DSM 20745 / S 6022</strain>
    </source>
</reference>
<evidence type="ECO:0000256" key="1">
    <source>
        <dbReference type="SAM" id="MobiDB-lite"/>
    </source>
</evidence>
<gene>
    <name evidence="2" type="ordered locus">Sthe_2239</name>
</gene>
<keyword evidence="3" id="KW-1185">Reference proteome</keyword>
<dbReference type="InParanoid" id="D1C6N6"/>
<dbReference type="STRING" id="479434.Sthe_2239"/>
<feature type="region of interest" description="Disordered" evidence="1">
    <location>
        <begin position="1"/>
        <end position="21"/>
    </location>
</feature>
<name>D1C6N6_SPHTD</name>
<dbReference type="HOGENOM" id="CLU_2901941_0_0_0"/>
<dbReference type="Proteomes" id="UP000002027">
    <property type="component" value="Chromosome 1"/>
</dbReference>
<dbReference type="KEGG" id="sti:Sthe_2239"/>
<protein>
    <submittedName>
        <fullName evidence="2">Uncharacterized protein</fullName>
    </submittedName>
</protein>
<accession>D1C6N6</accession>
<proteinExistence type="predicted"/>
<organism evidence="2 3">
    <name type="scientific">Sphaerobacter thermophilus (strain ATCC 49802 / DSM 20745 / KCCM 41009 / NCIMB 13125 / S 6022)</name>
    <dbReference type="NCBI Taxonomy" id="479434"/>
    <lineage>
        <taxon>Bacteria</taxon>
        <taxon>Pseudomonadati</taxon>
        <taxon>Thermomicrobiota</taxon>
        <taxon>Thermomicrobia</taxon>
        <taxon>Sphaerobacterales</taxon>
        <taxon>Sphaerobacterineae</taxon>
        <taxon>Sphaerobacteraceae</taxon>
        <taxon>Sphaerobacter</taxon>
    </lineage>
</organism>
<reference evidence="2 3" key="2">
    <citation type="journal article" date="2010" name="Stand. Genomic Sci.">
        <title>Complete genome sequence of Desulfohalobium retbaense type strain (HR(100)).</title>
        <authorList>
            <person name="Spring S."/>
            <person name="Nolan M."/>
            <person name="Lapidus A."/>
            <person name="Glavina Del Rio T."/>
            <person name="Copeland A."/>
            <person name="Tice H."/>
            <person name="Cheng J.F."/>
            <person name="Lucas S."/>
            <person name="Land M."/>
            <person name="Chen F."/>
            <person name="Bruce D."/>
            <person name="Goodwin L."/>
            <person name="Pitluck S."/>
            <person name="Ivanova N."/>
            <person name="Mavromatis K."/>
            <person name="Mikhailova N."/>
            <person name="Pati A."/>
            <person name="Chen A."/>
            <person name="Palaniappan K."/>
            <person name="Hauser L."/>
            <person name="Chang Y.J."/>
            <person name="Jeffries C.D."/>
            <person name="Munk C."/>
            <person name="Kiss H."/>
            <person name="Chain P."/>
            <person name="Han C."/>
            <person name="Brettin T."/>
            <person name="Detter J.C."/>
            <person name="Schuler E."/>
            <person name="Goker M."/>
            <person name="Rohde M."/>
            <person name="Bristow J."/>
            <person name="Eisen J.A."/>
            <person name="Markowitz V."/>
            <person name="Hugenholtz P."/>
            <person name="Kyrpides N.C."/>
            <person name="Klenk H.P."/>
        </authorList>
    </citation>
    <scope>NUCLEOTIDE SEQUENCE [LARGE SCALE GENOMIC DNA]</scope>
    <source>
        <strain evidence="3">ATCC 49802 / DSM 20745 / S 6022</strain>
    </source>
</reference>
<dbReference type="RefSeq" id="WP_012872702.1">
    <property type="nucleotide sequence ID" value="NC_013523.1"/>
</dbReference>
<dbReference type="SUPFAM" id="SSF144217">
    <property type="entry name" value="CSL zinc finger"/>
    <property type="match status" value="1"/>
</dbReference>